<sequence length="371" mass="41895">MKKISLLFITALVLISCQNSKNYKITGTVADPAYEGKYVYVQEMMQNQMVSVDTTLITDGKFTFEGSADSTVLRFIALDETVNPQRPSRVLAVIEPGTLLVQFDSISTVSGTPLNDAYMTFREEQDKIRKQIRSLSEQYQEAASTGTMTDSLDADLTAQYEKLSDDITAKTADFIKSNISNPLGKFLFMTSAEMFEPETQREILALTDEAYRSQENIQRIITRLENAERVAIGQKYIDFTMKDPKGNDISLSDYAGKGKVVLIDFWAAWCGPCREEMPNLVAAYNNYKKRGFEIVGVSLDREQEKWLSGIKELNMTWPQMSELKFWNTSVVELYAFRAIPHTVLLDGEGTIIARNLRGAELHNKLNELLGE</sequence>
<dbReference type="Proteomes" id="UP000178485">
    <property type="component" value="Chromosome i"/>
</dbReference>
<dbReference type="PROSITE" id="PS00194">
    <property type="entry name" value="THIOREDOXIN_1"/>
    <property type="match status" value="1"/>
</dbReference>
<dbReference type="InterPro" id="IPR025380">
    <property type="entry name" value="DUF4369"/>
</dbReference>
<evidence type="ECO:0000256" key="4">
    <source>
        <dbReference type="ARBA" id="ARBA00023284"/>
    </source>
</evidence>
<dbReference type="GO" id="GO:0016491">
    <property type="term" value="F:oxidoreductase activity"/>
    <property type="evidence" value="ECO:0007669"/>
    <property type="project" value="InterPro"/>
</dbReference>
<dbReference type="PROSITE" id="PS51257">
    <property type="entry name" value="PROKAR_LIPOPROTEIN"/>
    <property type="match status" value="1"/>
</dbReference>
<dbReference type="GO" id="GO:0017004">
    <property type="term" value="P:cytochrome complex assembly"/>
    <property type="evidence" value="ECO:0007669"/>
    <property type="project" value="UniProtKB-KW"/>
</dbReference>
<dbReference type="RefSeq" id="WP_071138089.1">
    <property type="nucleotide sequence ID" value="NZ_DUQN01000076.1"/>
</dbReference>
<evidence type="ECO:0000256" key="1">
    <source>
        <dbReference type="ARBA" id="ARBA00004196"/>
    </source>
</evidence>
<evidence type="ECO:0000256" key="3">
    <source>
        <dbReference type="ARBA" id="ARBA00023157"/>
    </source>
</evidence>
<dbReference type="InterPro" id="IPR000866">
    <property type="entry name" value="AhpC/TSA"/>
</dbReference>
<protein>
    <submittedName>
        <fullName evidence="7">Thiol-disulfide oxidoreductase ResA</fullName>
    </submittedName>
</protein>
<comment type="subcellular location">
    <subcellularLocation>
        <location evidence="1">Cell envelope</location>
    </subcellularLocation>
</comment>
<evidence type="ECO:0000259" key="6">
    <source>
        <dbReference type="PROSITE" id="PS51352"/>
    </source>
</evidence>
<keyword evidence="5" id="KW-0175">Coiled coil</keyword>
<dbReference type="KEGG" id="pmuc:ING2E5A_3088"/>
<evidence type="ECO:0000313" key="7">
    <source>
        <dbReference type="EMBL" id="SCM59879.1"/>
    </source>
</evidence>
<dbReference type="SUPFAM" id="SSF52833">
    <property type="entry name" value="Thioredoxin-like"/>
    <property type="match status" value="1"/>
</dbReference>
<dbReference type="Pfam" id="PF14289">
    <property type="entry name" value="DUF4369"/>
    <property type="match status" value="1"/>
</dbReference>
<dbReference type="AlphaFoldDB" id="A0A1G4GBI6"/>
<dbReference type="Gene3D" id="3.40.30.10">
    <property type="entry name" value="Glutaredoxin"/>
    <property type="match status" value="1"/>
</dbReference>
<keyword evidence="8" id="KW-1185">Reference proteome</keyword>
<dbReference type="InterPro" id="IPR036249">
    <property type="entry name" value="Thioredoxin-like_sf"/>
</dbReference>
<name>A0A1G4GBI6_9BACT</name>
<dbReference type="EMBL" id="LT608328">
    <property type="protein sequence ID" value="SCM59879.1"/>
    <property type="molecule type" value="Genomic_DNA"/>
</dbReference>
<dbReference type="InterPro" id="IPR017937">
    <property type="entry name" value="Thioredoxin_CS"/>
</dbReference>
<organism evidence="7 8">
    <name type="scientific">Petrimonas mucosa</name>
    <dbReference type="NCBI Taxonomy" id="1642646"/>
    <lineage>
        <taxon>Bacteria</taxon>
        <taxon>Pseudomonadati</taxon>
        <taxon>Bacteroidota</taxon>
        <taxon>Bacteroidia</taxon>
        <taxon>Bacteroidales</taxon>
        <taxon>Dysgonomonadaceae</taxon>
        <taxon>Petrimonas</taxon>
    </lineage>
</organism>
<gene>
    <name evidence="7" type="primary">resA 7</name>
    <name evidence="7" type="ORF">ING2E5A_3088</name>
</gene>
<evidence type="ECO:0000313" key="8">
    <source>
        <dbReference type="Proteomes" id="UP000178485"/>
    </source>
</evidence>
<dbReference type="InterPro" id="IPR013766">
    <property type="entry name" value="Thioredoxin_domain"/>
</dbReference>
<reference evidence="7 8" key="1">
    <citation type="submission" date="2016-08" db="EMBL/GenBank/DDBJ databases">
        <authorList>
            <person name="Seilhamer J.J."/>
        </authorList>
    </citation>
    <scope>NUCLEOTIDE SEQUENCE [LARGE SCALE GENOMIC DNA]</scope>
    <source>
        <strain evidence="7">ING2-E5A</strain>
    </source>
</reference>
<evidence type="ECO:0000256" key="2">
    <source>
        <dbReference type="ARBA" id="ARBA00022748"/>
    </source>
</evidence>
<keyword evidence="3" id="KW-1015">Disulfide bond</keyword>
<dbReference type="Pfam" id="PF00578">
    <property type="entry name" value="AhpC-TSA"/>
    <property type="match status" value="1"/>
</dbReference>
<keyword evidence="4" id="KW-0676">Redox-active center</keyword>
<proteinExistence type="predicted"/>
<dbReference type="InterPro" id="IPR050553">
    <property type="entry name" value="Thioredoxin_ResA/DsbE_sf"/>
</dbReference>
<feature type="domain" description="Thioredoxin" evidence="6">
    <location>
        <begin position="230"/>
        <end position="371"/>
    </location>
</feature>
<keyword evidence="2" id="KW-0201">Cytochrome c-type biogenesis</keyword>
<accession>A0A1G4GBI6</accession>
<dbReference type="PANTHER" id="PTHR42852">
    <property type="entry name" value="THIOL:DISULFIDE INTERCHANGE PROTEIN DSBE"/>
    <property type="match status" value="1"/>
</dbReference>
<dbReference type="CDD" id="cd02966">
    <property type="entry name" value="TlpA_like_family"/>
    <property type="match status" value="1"/>
</dbReference>
<dbReference type="GO" id="GO:0016209">
    <property type="term" value="F:antioxidant activity"/>
    <property type="evidence" value="ECO:0007669"/>
    <property type="project" value="InterPro"/>
</dbReference>
<feature type="coiled-coil region" evidence="5">
    <location>
        <begin position="118"/>
        <end position="145"/>
    </location>
</feature>
<dbReference type="GO" id="GO:0030313">
    <property type="term" value="C:cell envelope"/>
    <property type="evidence" value="ECO:0007669"/>
    <property type="project" value="UniProtKB-SubCell"/>
</dbReference>
<dbReference type="PROSITE" id="PS51352">
    <property type="entry name" value="THIOREDOXIN_2"/>
    <property type="match status" value="1"/>
</dbReference>
<evidence type="ECO:0000256" key="5">
    <source>
        <dbReference type="SAM" id="Coils"/>
    </source>
</evidence>
<dbReference type="PANTHER" id="PTHR42852:SF6">
    <property type="entry name" value="THIOL:DISULFIDE INTERCHANGE PROTEIN DSBE"/>
    <property type="match status" value="1"/>
</dbReference>
<dbReference type="STRING" id="1642646.ING2E5A_3088"/>